<accession>A0A545TTF2</accession>
<evidence type="ECO:0000256" key="1">
    <source>
        <dbReference type="SAM" id="MobiDB-lite"/>
    </source>
</evidence>
<dbReference type="Proteomes" id="UP000315252">
    <property type="component" value="Unassembled WGS sequence"/>
</dbReference>
<feature type="compositionally biased region" description="Polar residues" evidence="1">
    <location>
        <begin position="99"/>
        <end position="125"/>
    </location>
</feature>
<comment type="caution">
    <text evidence="3">The sequence shown here is derived from an EMBL/GenBank/DDBJ whole genome shotgun (WGS) entry which is preliminary data.</text>
</comment>
<evidence type="ECO:0000313" key="3">
    <source>
        <dbReference type="EMBL" id="TQV80507.1"/>
    </source>
</evidence>
<feature type="region of interest" description="Disordered" evidence="1">
    <location>
        <begin position="30"/>
        <end position="125"/>
    </location>
</feature>
<feature type="chain" id="PRO_5022065075" description="DUF3761 domain-containing protein" evidence="2">
    <location>
        <begin position="32"/>
        <end position="125"/>
    </location>
</feature>
<organism evidence="3 4">
    <name type="scientific">Denitrobaculum tricleocarpae</name>
    <dbReference type="NCBI Taxonomy" id="2591009"/>
    <lineage>
        <taxon>Bacteria</taxon>
        <taxon>Pseudomonadati</taxon>
        <taxon>Pseudomonadota</taxon>
        <taxon>Alphaproteobacteria</taxon>
        <taxon>Rhodospirillales</taxon>
        <taxon>Rhodospirillaceae</taxon>
        <taxon>Denitrobaculum</taxon>
    </lineage>
</organism>
<proteinExistence type="predicted"/>
<evidence type="ECO:0000256" key="2">
    <source>
        <dbReference type="SAM" id="SignalP"/>
    </source>
</evidence>
<evidence type="ECO:0008006" key="5">
    <source>
        <dbReference type="Google" id="ProtNLM"/>
    </source>
</evidence>
<keyword evidence="4" id="KW-1185">Reference proteome</keyword>
<dbReference type="EMBL" id="VHSH01000003">
    <property type="protein sequence ID" value="TQV80507.1"/>
    <property type="molecule type" value="Genomic_DNA"/>
</dbReference>
<sequence>MPMTSLSLNKAGILLAAALVAMMLNPAVSKAKNTKDPAANPPGASQMMKQKAGGSGPGRPIAATSKLHGKPGQSANANTGCHDGASQTSYEGSCDYHEQYQSTGGCESDTTGTSYPGNCRNSSEP</sequence>
<feature type="signal peptide" evidence="2">
    <location>
        <begin position="1"/>
        <end position="31"/>
    </location>
</feature>
<evidence type="ECO:0000313" key="4">
    <source>
        <dbReference type="Proteomes" id="UP000315252"/>
    </source>
</evidence>
<feature type="compositionally biased region" description="Polar residues" evidence="1">
    <location>
        <begin position="73"/>
        <end position="91"/>
    </location>
</feature>
<dbReference type="RefSeq" id="WP_142896221.1">
    <property type="nucleotide sequence ID" value="NZ_ML660054.1"/>
</dbReference>
<reference evidence="3 4" key="1">
    <citation type="submission" date="2019-06" db="EMBL/GenBank/DDBJ databases">
        <title>Whole genome sequence for Rhodospirillaceae sp. R148.</title>
        <authorList>
            <person name="Wang G."/>
        </authorList>
    </citation>
    <scope>NUCLEOTIDE SEQUENCE [LARGE SCALE GENOMIC DNA]</scope>
    <source>
        <strain evidence="3 4">R148</strain>
    </source>
</reference>
<keyword evidence="2" id="KW-0732">Signal</keyword>
<protein>
    <recommendedName>
        <fullName evidence="5">DUF3761 domain-containing protein</fullName>
    </recommendedName>
</protein>
<dbReference type="AlphaFoldDB" id="A0A545TTF2"/>
<gene>
    <name evidence="3" type="ORF">FKG95_10035</name>
</gene>
<name>A0A545TTF2_9PROT</name>